<feature type="transmembrane region" description="Helical" evidence="1">
    <location>
        <begin position="106"/>
        <end position="132"/>
    </location>
</feature>
<name>A0A7W7GQI6_9MICC</name>
<feature type="transmembrane region" description="Helical" evidence="1">
    <location>
        <begin position="28"/>
        <end position="51"/>
    </location>
</feature>
<sequence length="164" mass="17619">MTDTTTTTASPRTRWGRSARLGGGQTRLVTASLLCGAVASVLFGLVAFLTFGEADPARPWLPWLTVTAVAVVNLPVTAALFWALFVDRSTVQGAVRNPEDSVESRWYDAAAVGAFHDLLIVIGLGTAATAFTRWQADLTAVGCGLILFTWGDMAVRYLMQKRRG</sequence>
<reference evidence="2 3" key="1">
    <citation type="submission" date="2020-08" db="EMBL/GenBank/DDBJ databases">
        <title>Sequencing the genomes of 1000 actinobacteria strains.</title>
        <authorList>
            <person name="Klenk H.-P."/>
        </authorList>
    </citation>
    <scope>NUCLEOTIDE SEQUENCE [LARGE SCALE GENOMIC DNA]</scope>
    <source>
        <strain evidence="2 3">DSM 23974</strain>
    </source>
</reference>
<evidence type="ECO:0000313" key="2">
    <source>
        <dbReference type="EMBL" id="MBB4736439.1"/>
    </source>
</evidence>
<evidence type="ECO:0000313" key="3">
    <source>
        <dbReference type="Proteomes" id="UP000540191"/>
    </source>
</evidence>
<evidence type="ECO:0000256" key="1">
    <source>
        <dbReference type="SAM" id="Phobius"/>
    </source>
</evidence>
<organism evidence="2 3">
    <name type="scientific">Micrococcus cohnii</name>
    <dbReference type="NCBI Taxonomy" id="993416"/>
    <lineage>
        <taxon>Bacteria</taxon>
        <taxon>Bacillati</taxon>
        <taxon>Actinomycetota</taxon>
        <taxon>Actinomycetes</taxon>
        <taxon>Micrococcales</taxon>
        <taxon>Micrococcaceae</taxon>
        <taxon>Micrococcus</taxon>
    </lineage>
</organism>
<dbReference type="EMBL" id="JACHNA010000001">
    <property type="protein sequence ID" value="MBB4736439.1"/>
    <property type="molecule type" value="Genomic_DNA"/>
</dbReference>
<keyword evidence="1" id="KW-1133">Transmembrane helix</keyword>
<dbReference type="AlphaFoldDB" id="A0A7W7GQI6"/>
<accession>A0A7W7GQI6</accession>
<feature type="transmembrane region" description="Helical" evidence="1">
    <location>
        <begin position="63"/>
        <end position="85"/>
    </location>
</feature>
<comment type="caution">
    <text evidence="2">The sequence shown here is derived from an EMBL/GenBank/DDBJ whole genome shotgun (WGS) entry which is preliminary data.</text>
</comment>
<proteinExistence type="predicted"/>
<keyword evidence="3" id="KW-1185">Reference proteome</keyword>
<feature type="transmembrane region" description="Helical" evidence="1">
    <location>
        <begin position="138"/>
        <end position="159"/>
    </location>
</feature>
<dbReference type="RefSeq" id="WP_184242067.1">
    <property type="nucleotide sequence ID" value="NZ_JACHNA010000001.1"/>
</dbReference>
<dbReference type="Proteomes" id="UP000540191">
    <property type="component" value="Unassembled WGS sequence"/>
</dbReference>
<gene>
    <name evidence="2" type="ORF">HDA30_001947</name>
</gene>
<keyword evidence="1" id="KW-0472">Membrane</keyword>
<keyword evidence="1" id="KW-0812">Transmembrane</keyword>
<protein>
    <submittedName>
        <fullName evidence="2">Uncharacterized protein</fullName>
    </submittedName>
</protein>